<evidence type="ECO:0000313" key="3">
    <source>
        <dbReference type="EMBL" id="CAD8426094.1"/>
    </source>
</evidence>
<protein>
    <recommendedName>
        <fullName evidence="4">Tubulin-specific chaperone A</fullName>
    </recommendedName>
</protein>
<gene>
    <name evidence="3" type="ORF">PINE0816_LOCUS22254</name>
</gene>
<evidence type="ECO:0000256" key="2">
    <source>
        <dbReference type="SAM" id="MobiDB-lite"/>
    </source>
</evidence>
<sequence length="130" mass="14540">MSFLDKMKKAGRMVVDSGAKTMLKTDVVFLQREIKSRKQRFGVEVYELMESLEIDSDLTIDEKEGRIRLAFDRARKDIAVVQAKIDCKQEEMTILEEESAAALAASNSPGPSSHQQPSNHVIMTGHPGDM</sequence>
<feature type="region of interest" description="Disordered" evidence="2">
    <location>
        <begin position="99"/>
        <end position="130"/>
    </location>
</feature>
<evidence type="ECO:0008006" key="4">
    <source>
        <dbReference type="Google" id="ProtNLM"/>
    </source>
</evidence>
<name>A0A7S0GKV6_9STRA</name>
<keyword evidence="1" id="KW-0175">Coiled coil</keyword>
<dbReference type="EMBL" id="HBEL01048099">
    <property type="protein sequence ID" value="CAD8426094.1"/>
    <property type="molecule type" value="Transcribed_RNA"/>
</dbReference>
<feature type="compositionally biased region" description="Polar residues" evidence="2">
    <location>
        <begin position="107"/>
        <end position="121"/>
    </location>
</feature>
<organism evidence="3">
    <name type="scientific">Proboscia inermis</name>
    <dbReference type="NCBI Taxonomy" id="420281"/>
    <lineage>
        <taxon>Eukaryota</taxon>
        <taxon>Sar</taxon>
        <taxon>Stramenopiles</taxon>
        <taxon>Ochrophyta</taxon>
        <taxon>Bacillariophyta</taxon>
        <taxon>Coscinodiscophyceae</taxon>
        <taxon>Rhizosoleniophycidae</taxon>
        <taxon>Rhizosoleniales</taxon>
        <taxon>Rhizosoleniaceae</taxon>
        <taxon>Proboscia</taxon>
    </lineage>
</organism>
<reference evidence="3" key="1">
    <citation type="submission" date="2021-01" db="EMBL/GenBank/DDBJ databases">
        <authorList>
            <person name="Corre E."/>
            <person name="Pelletier E."/>
            <person name="Niang G."/>
            <person name="Scheremetjew M."/>
            <person name="Finn R."/>
            <person name="Kale V."/>
            <person name="Holt S."/>
            <person name="Cochrane G."/>
            <person name="Meng A."/>
            <person name="Brown T."/>
            <person name="Cohen L."/>
        </authorList>
    </citation>
    <scope>NUCLEOTIDE SEQUENCE</scope>
    <source>
        <strain evidence="3">CCAP1064/1</strain>
    </source>
</reference>
<proteinExistence type="predicted"/>
<dbReference type="AlphaFoldDB" id="A0A7S0GKV6"/>
<accession>A0A7S0GKV6</accession>
<evidence type="ECO:0000256" key="1">
    <source>
        <dbReference type="SAM" id="Coils"/>
    </source>
</evidence>
<feature type="coiled-coil region" evidence="1">
    <location>
        <begin position="71"/>
        <end position="98"/>
    </location>
</feature>